<dbReference type="Proteomes" id="UP000000305">
    <property type="component" value="Unassembled WGS sequence"/>
</dbReference>
<sequence length="144" mass="16497">MVLCDGLEGKRVFIDKVQCILGQLGNYKQVLVKGKTILRLKGVKVWGFQTPLQADAYQDTVIELLTSSDDFLPVPLKEWFEEIFETRKKAKIEATLDKQSDLRVKLTVKLKPGRPRLEEPQPELLKTIMNLTIYNSAAHEKRQS</sequence>
<dbReference type="InParanoid" id="E9GZV1"/>
<dbReference type="KEGG" id="dpx:DAPPUDRAFT_323813"/>
<evidence type="ECO:0000313" key="2">
    <source>
        <dbReference type="Proteomes" id="UP000000305"/>
    </source>
</evidence>
<dbReference type="EMBL" id="GL732579">
    <property type="protein sequence ID" value="EFX74877.1"/>
    <property type="molecule type" value="Genomic_DNA"/>
</dbReference>
<accession>E9GZV1</accession>
<keyword evidence="2" id="KW-1185">Reference proteome</keyword>
<dbReference type="AlphaFoldDB" id="E9GZV1"/>
<name>E9GZV1_DAPPU</name>
<reference evidence="1 2" key="1">
    <citation type="journal article" date="2011" name="Science">
        <title>The ecoresponsive genome of Daphnia pulex.</title>
        <authorList>
            <person name="Colbourne J.K."/>
            <person name="Pfrender M.E."/>
            <person name="Gilbert D."/>
            <person name="Thomas W.K."/>
            <person name="Tucker A."/>
            <person name="Oakley T.H."/>
            <person name="Tokishita S."/>
            <person name="Aerts A."/>
            <person name="Arnold G.J."/>
            <person name="Basu M.K."/>
            <person name="Bauer D.J."/>
            <person name="Caceres C.E."/>
            <person name="Carmel L."/>
            <person name="Casola C."/>
            <person name="Choi J.H."/>
            <person name="Detter J.C."/>
            <person name="Dong Q."/>
            <person name="Dusheyko S."/>
            <person name="Eads B.D."/>
            <person name="Frohlich T."/>
            <person name="Geiler-Samerotte K.A."/>
            <person name="Gerlach D."/>
            <person name="Hatcher P."/>
            <person name="Jogdeo S."/>
            <person name="Krijgsveld J."/>
            <person name="Kriventseva E.V."/>
            <person name="Kultz D."/>
            <person name="Laforsch C."/>
            <person name="Lindquist E."/>
            <person name="Lopez J."/>
            <person name="Manak J.R."/>
            <person name="Muller J."/>
            <person name="Pangilinan J."/>
            <person name="Patwardhan R.P."/>
            <person name="Pitluck S."/>
            <person name="Pritham E.J."/>
            <person name="Rechtsteiner A."/>
            <person name="Rho M."/>
            <person name="Rogozin I.B."/>
            <person name="Sakarya O."/>
            <person name="Salamov A."/>
            <person name="Schaack S."/>
            <person name="Shapiro H."/>
            <person name="Shiga Y."/>
            <person name="Skalitzky C."/>
            <person name="Smith Z."/>
            <person name="Souvorov A."/>
            <person name="Sung W."/>
            <person name="Tang Z."/>
            <person name="Tsuchiya D."/>
            <person name="Tu H."/>
            <person name="Vos H."/>
            <person name="Wang M."/>
            <person name="Wolf Y.I."/>
            <person name="Yamagata H."/>
            <person name="Yamada T."/>
            <person name="Ye Y."/>
            <person name="Shaw J.R."/>
            <person name="Andrews J."/>
            <person name="Crease T.J."/>
            <person name="Tang H."/>
            <person name="Lucas S.M."/>
            <person name="Robertson H.M."/>
            <person name="Bork P."/>
            <person name="Koonin E.V."/>
            <person name="Zdobnov E.M."/>
            <person name="Grigoriev I.V."/>
            <person name="Lynch M."/>
            <person name="Boore J.L."/>
        </authorList>
    </citation>
    <scope>NUCLEOTIDE SEQUENCE [LARGE SCALE GENOMIC DNA]</scope>
</reference>
<evidence type="ECO:0000313" key="1">
    <source>
        <dbReference type="EMBL" id="EFX74877.1"/>
    </source>
</evidence>
<organism evidence="1 2">
    <name type="scientific">Daphnia pulex</name>
    <name type="common">Water flea</name>
    <dbReference type="NCBI Taxonomy" id="6669"/>
    <lineage>
        <taxon>Eukaryota</taxon>
        <taxon>Metazoa</taxon>
        <taxon>Ecdysozoa</taxon>
        <taxon>Arthropoda</taxon>
        <taxon>Crustacea</taxon>
        <taxon>Branchiopoda</taxon>
        <taxon>Diplostraca</taxon>
        <taxon>Cladocera</taxon>
        <taxon>Anomopoda</taxon>
        <taxon>Daphniidae</taxon>
        <taxon>Daphnia</taxon>
    </lineage>
</organism>
<protein>
    <submittedName>
        <fullName evidence="1">Uncharacterized protein</fullName>
    </submittedName>
</protein>
<proteinExistence type="predicted"/>
<gene>
    <name evidence="1" type="ORF">DAPPUDRAFT_323813</name>
</gene>
<dbReference type="OrthoDB" id="2433005at2759"/>
<dbReference type="HOGENOM" id="CLU_1798408_0_0_1"/>